<keyword evidence="2" id="KW-1185">Reference proteome</keyword>
<evidence type="ECO:0000313" key="1">
    <source>
        <dbReference type="EMBL" id="NMM97169.1"/>
    </source>
</evidence>
<evidence type="ECO:0000313" key="2">
    <source>
        <dbReference type="Proteomes" id="UP000543419"/>
    </source>
</evidence>
<proteinExistence type="predicted"/>
<name>A0A7Y0EVG1_9BIFI</name>
<organism evidence="1 2">
    <name type="scientific">Bifidobacterium olomucense</name>
    <dbReference type="NCBI Taxonomy" id="2675324"/>
    <lineage>
        <taxon>Bacteria</taxon>
        <taxon>Bacillati</taxon>
        <taxon>Actinomycetota</taxon>
        <taxon>Actinomycetes</taxon>
        <taxon>Bifidobacteriales</taxon>
        <taxon>Bifidobacteriaceae</taxon>
        <taxon>Bifidobacterium</taxon>
    </lineage>
</organism>
<dbReference type="AlphaFoldDB" id="A0A7Y0EVG1"/>
<dbReference type="EMBL" id="JAAIIG010000001">
    <property type="protein sequence ID" value="NMM97169.1"/>
    <property type="molecule type" value="Genomic_DNA"/>
</dbReference>
<sequence>MDKCGVGLRTAWFMRRRIIECIQRYNPSFNAVAGDRVEIDETYFRDSYKGYRKGTMPRPARKSGKKAAKRGLSKQQVCVVTGMWTETSDRFLCDAVQPLDAGSFPRRAKGKLILAMPIGVPADMFDKMAFDGGEAEERMVPHTNTIIRESNTLETK</sequence>
<reference evidence="1 2" key="1">
    <citation type="submission" date="2020-02" db="EMBL/GenBank/DDBJ databases">
        <title>Characterization of phylogenetic diversity of novel bifidobacterial species isolated in Czech ZOOs.</title>
        <authorList>
            <person name="Lugli G.A."/>
            <person name="Vera N.B."/>
            <person name="Ventura M."/>
        </authorList>
    </citation>
    <scope>NUCLEOTIDE SEQUENCE [LARGE SCALE GENOMIC DNA]</scope>
    <source>
        <strain evidence="1 2">DSM 109959</strain>
    </source>
</reference>
<dbReference type="Proteomes" id="UP000543419">
    <property type="component" value="Unassembled WGS sequence"/>
</dbReference>
<protein>
    <submittedName>
        <fullName evidence="1">Transposase</fullName>
    </submittedName>
</protein>
<comment type="caution">
    <text evidence="1">The sequence shown here is derived from an EMBL/GenBank/DDBJ whole genome shotgun (WGS) entry which is preliminary data.</text>
</comment>
<gene>
    <name evidence="1" type="ORF">G1C97_0118</name>
</gene>
<accession>A0A7Y0EVG1</accession>